<dbReference type="EC" id="3.4.24.-" evidence="7"/>
<evidence type="ECO:0000259" key="4">
    <source>
        <dbReference type="Pfam" id="PF01551"/>
    </source>
</evidence>
<evidence type="ECO:0000256" key="3">
    <source>
        <dbReference type="SAM" id="SignalP"/>
    </source>
</evidence>
<proteinExistence type="predicted"/>
<name>A0A1V4SQJ3_9CLOT</name>
<protein>
    <submittedName>
        <fullName evidence="7">Murein DD-endopeptidase MepM</fullName>
        <ecNumber evidence="7">3.4.24.-</ecNumber>
    </submittedName>
</protein>
<keyword evidence="2" id="KW-0175">Coiled coil</keyword>
<evidence type="ECO:0000313" key="7">
    <source>
        <dbReference type="EMBL" id="OPX46159.1"/>
    </source>
</evidence>
<feature type="coiled-coil region" evidence="2">
    <location>
        <begin position="28"/>
        <end position="132"/>
    </location>
</feature>
<feature type="domain" description="M23ase beta-sheet core" evidence="4">
    <location>
        <begin position="324"/>
        <end position="418"/>
    </location>
</feature>
<dbReference type="OrthoDB" id="9809488at2"/>
<keyword evidence="1 3" id="KW-0732">Signal</keyword>
<dbReference type="InterPro" id="IPR050570">
    <property type="entry name" value="Cell_wall_metabolism_enzyme"/>
</dbReference>
<dbReference type="CDD" id="cd12797">
    <property type="entry name" value="M23_peptidase"/>
    <property type="match status" value="1"/>
</dbReference>
<dbReference type="GO" id="GO:0004222">
    <property type="term" value="F:metalloendopeptidase activity"/>
    <property type="evidence" value="ECO:0007669"/>
    <property type="project" value="TreeGrafter"/>
</dbReference>
<dbReference type="Gene3D" id="2.70.70.10">
    <property type="entry name" value="Glucose Permease (Domain IIA)"/>
    <property type="match status" value="1"/>
</dbReference>
<dbReference type="AlphaFoldDB" id="A0A1V4SQJ3"/>
<dbReference type="PANTHER" id="PTHR21666:SF289">
    <property type="entry name" value="L-ALA--D-GLU ENDOPEPTIDASE"/>
    <property type="match status" value="1"/>
</dbReference>
<dbReference type="InterPro" id="IPR016047">
    <property type="entry name" value="M23ase_b-sheet_dom"/>
</dbReference>
<evidence type="ECO:0000256" key="2">
    <source>
        <dbReference type="SAM" id="Coils"/>
    </source>
</evidence>
<dbReference type="RefSeq" id="WP_080024074.1">
    <property type="nucleotide sequence ID" value="NZ_LTAY01000092.1"/>
</dbReference>
<gene>
    <name evidence="7" type="primary">mepM_2</name>
    <name evidence="6" type="synonym">mepM_1</name>
    <name evidence="6" type="ORF">CLTHE_28970</name>
    <name evidence="7" type="ORF">CLTHE_29760</name>
</gene>
<accession>A0A1V4SQJ3</accession>
<feature type="chain" id="PRO_5038220957" evidence="3">
    <location>
        <begin position="22"/>
        <end position="423"/>
    </location>
</feature>
<dbReference type="EMBL" id="LTAY01000092">
    <property type="protein sequence ID" value="OPX46080.1"/>
    <property type="molecule type" value="Genomic_DNA"/>
</dbReference>
<dbReference type="Proteomes" id="UP000191448">
    <property type="component" value="Unassembled WGS sequence"/>
</dbReference>
<dbReference type="SUPFAM" id="SSF57997">
    <property type="entry name" value="Tropomyosin"/>
    <property type="match status" value="1"/>
</dbReference>
<evidence type="ECO:0000313" key="6">
    <source>
        <dbReference type="EMBL" id="OPX46080.1"/>
    </source>
</evidence>
<dbReference type="InterPro" id="IPR057309">
    <property type="entry name" value="PcsB_CC"/>
</dbReference>
<keyword evidence="7" id="KW-0378">Hydrolase</keyword>
<dbReference type="Gene3D" id="6.10.250.3150">
    <property type="match status" value="1"/>
</dbReference>
<organism evidence="7 8">
    <name type="scientific">Clostridium thermobutyricum DSM 4928</name>
    <dbReference type="NCBI Taxonomy" id="1121339"/>
    <lineage>
        <taxon>Bacteria</taxon>
        <taxon>Bacillati</taxon>
        <taxon>Bacillota</taxon>
        <taxon>Clostridia</taxon>
        <taxon>Eubacteriales</taxon>
        <taxon>Clostridiaceae</taxon>
        <taxon>Clostridium</taxon>
    </lineage>
</organism>
<dbReference type="Pfam" id="PF24568">
    <property type="entry name" value="CC_PcsB"/>
    <property type="match status" value="1"/>
</dbReference>
<feature type="coiled-coil region" evidence="2">
    <location>
        <begin position="173"/>
        <end position="273"/>
    </location>
</feature>
<evidence type="ECO:0000256" key="1">
    <source>
        <dbReference type="ARBA" id="ARBA00022729"/>
    </source>
</evidence>
<evidence type="ECO:0000313" key="8">
    <source>
        <dbReference type="Proteomes" id="UP000191448"/>
    </source>
</evidence>
<sequence>MNKKRLCTMLLAVAITTPLIGDVVASADTKSQNQINANKEKINELEKEKEDLKNEKDEEVQKLSKVMKEIEEMTKNLDKYQSVVDEYQKKIDSITSEINALENRMAEMQRQIDKTEADIQQNEEEKAKREQILGERLSSYYKMDFQAQFLHMLFSSESIGDFFSTLFNIDKILKTDKQLITEIQELNVQLENEKKSIIENRTKVEEDKNRVEESRAEEQKLQDKAIVERNKWQAQVEDLEKIENEKRDILSKLENKEKSIENQIGDLMDFNKELQQKIDGIFDNIGNQGGIAPSSSGFIRPSGYDISSNYGPRKHPVTGNPNGFHTGTDFAAPYGATTMAANSGTVVYSGWMSGYGQTIVIDHGGGVQTLYAHSSSLLVSNGQKVQRGQAIAKVGSTGMSTGPHLHFEVRINGRHTNPMNYIS</sequence>
<dbReference type="PANTHER" id="PTHR21666">
    <property type="entry name" value="PEPTIDASE-RELATED"/>
    <property type="match status" value="1"/>
</dbReference>
<reference evidence="7 8" key="1">
    <citation type="submission" date="2016-02" db="EMBL/GenBank/DDBJ databases">
        <title>Genome sequence of Clostridium thermobutyricum DSM 4928.</title>
        <authorList>
            <person name="Poehlein A."/>
            <person name="Daniel R."/>
        </authorList>
    </citation>
    <scope>NUCLEOTIDE SEQUENCE [LARGE SCALE GENOMIC DNA]</scope>
    <source>
        <strain evidence="7 8">DSM 4928</strain>
    </source>
</reference>
<comment type="caution">
    <text evidence="7">The sequence shown here is derived from an EMBL/GenBank/DDBJ whole genome shotgun (WGS) entry which is preliminary data.</text>
</comment>
<dbReference type="EMBL" id="LTAY01000092">
    <property type="protein sequence ID" value="OPX46159.1"/>
    <property type="molecule type" value="Genomic_DNA"/>
</dbReference>
<dbReference type="SUPFAM" id="SSF51261">
    <property type="entry name" value="Duplicated hybrid motif"/>
    <property type="match status" value="1"/>
</dbReference>
<dbReference type="Pfam" id="PF01551">
    <property type="entry name" value="Peptidase_M23"/>
    <property type="match status" value="1"/>
</dbReference>
<dbReference type="InterPro" id="IPR011055">
    <property type="entry name" value="Dup_hybrid_motif"/>
</dbReference>
<feature type="signal peptide" evidence="3">
    <location>
        <begin position="1"/>
        <end position="21"/>
    </location>
</feature>
<feature type="domain" description="Peptidoglycan hydrolase PcsB coiled-coil" evidence="5">
    <location>
        <begin position="119"/>
        <end position="192"/>
    </location>
</feature>
<evidence type="ECO:0000259" key="5">
    <source>
        <dbReference type="Pfam" id="PF24568"/>
    </source>
</evidence>